<feature type="binding site" evidence="9">
    <location>
        <position position="352"/>
    </location>
    <ligand>
        <name>Mn(2+)</name>
        <dbReference type="ChEBI" id="CHEBI:29035"/>
        <label>1</label>
    </ligand>
</feature>
<dbReference type="HAMAP" id="MF_00181">
    <property type="entry name" value="Cytosol_peptidase_M17"/>
    <property type="match status" value="1"/>
</dbReference>
<dbReference type="NCBIfam" id="NF002077">
    <property type="entry name" value="PRK00913.2-4"/>
    <property type="match status" value="1"/>
</dbReference>
<feature type="binding site" evidence="9">
    <location>
        <position position="291"/>
    </location>
    <ligand>
        <name>Mn(2+)</name>
        <dbReference type="ChEBI" id="CHEBI:29035"/>
        <label>2</label>
    </ligand>
</feature>
<dbReference type="InterPro" id="IPR023042">
    <property type="entry name" value="Peptidase_M17_leu_NH2_pept"/>
</dbReference>
<comment type="catalytic activity">
    <reaction evidence="1 9">
        <text>Release of an N-terminal amino acid, Xaa-|-Yaa-, in which Xaa is preferably Leu, but may be other amino acids including Pro although not Arg or Lys, and Yaa may be Pro. Amino acid amides and methyl esters are also readily hydrolyzed, but rates on arylamides are exceedingly low.</text>
        <dbReference type="EC" id="3.4.11.1"/>
    </reaction>
</comment>
<proteinExistence type="inferred from homology"/>
<accession>W8L4C2</accession>
<keyword evidence="7 9" id="KW-0378">Hydrolase</keyword>
<dbReference type="RefSeq" id="WP_025281152.1">
    <property type="nucleotide sequence ID" value="NZ_CP007268.1"/>
</dbReference>
<sequence>MEFSVASGQPQEQRSPCIVAGVFERRKLSTAAKALDQATDGAISALLKRGDMDGELGQTLWLHHVPGDLAERILLVGCGKERDLSEASFRKLTSHMIAALKQSGAATAHNFLTDVPVKGRDLPWKIFQSVLVVEDALYRFDELKSNKKKDRTALKEMVLNVEAEGELDTAGQILKRATATATGMQLTRDLGNRPGNVCTPVYLADQAKGLKKAYKDLKVDILDEEAMEKEGMGALLSVSRGSEQPARLIVMDYRGGKKNDKPVVLVGKGITFDTGGISLKPGEAMDEMKYDMGGAAAVMGAMKACAELKLPMNVIGVIAAAENMPDGRATKPGDIITTMSGQTVEVLNTDAEGRLVLCDALTYVERFDPEVVVDMATLTGACIIALGHQATAVLGNSASLTNDLLTASRQTLDRAWELPLWDEYQEQLNSNFADMANIGGRPAGTITAACFLSRFTKKYKWAHLDIAGVAWKSGKEKGATGRPVPLVMQFLFNRVKEA</sequence>
<dbReference type="Pfam" id="PF00883">
    <property type="entry name" value="Peptidase_M17"/>
    <property type="match status" value="1"/>
</dbReference>
<keyword evidence="9" id="KW-0963">Cytoplasm</keyword>
<dbReference type="PROSITE" id="PS00631">
    <property type="entry name" value="CYTOSOL_AP"/>
    <property type="match status" value="1"/>
</dbReference>
<dbReference type="PATRIC" id="fig|1354791.3.peg.1593"/>
<feature type="domain" description="Cytosol aminopeptidase" evidence="10">
    <location>
        <begin position="348"/>
        <end position="355"/>
    </location>
</feature>
<feature type="binding site" evidence="9">
    <location>
        <position position="268"/>
    </location>
    <ligand>
        <name>Mn(2+)</name>
        <dbReference type="ChEBI" id="CHEBI:29035"/>
        <label>2</label>
    </ligand>
</feature>
<evidence type="ECO:0000256" key="1">
    <source>
        <dbReference type="ARBA" id="ARBA00000135"/>
    </source>
</evidence>
<dbReference type="NCBIfam" id="NF002074">
    <property type="entry name" value="PRK00913.1-4"/>
    <property type="match status" value="1"/>
</dbReference>
<comment type="cofactor">
    <cofactor evidence="9">
        <name>Mn(2+)</name>
        <dbReference type="ChEBI" id="CHEBI:29035"/>
    </cofactor>
    <text evidence="9">Binds 2 manganese ions per subunit.</text>
</comment>
<feature type="binding site" evidence="9">
    <location>
        <position position="273"/>
    </location>
    <ligand>
        <name>Mn(2+)</name>
        <dbReference type="ChEBI" id="CHEBI:29035"/>
        <label>1</label>
    </ligand>
</feature>
<comment type="function">
    <text evidence="9">Presumably involved in the processing and regular turnover of intracellular proteins. Catalyzes the removal of unsubstituted N-terminal amino acids from various peptides.</text>
</comment>
<dbReference type="AlphaFoldDB" id="W8L4C2"/>
<dbReference type="EC" id="3.4.11.10" evidence="9"/>
<keyword evidence="12" id="KW-1185">Reference proteome</keyword>
<dbReference type="SUPFAM" id="SSF53187">
    <property type="entry name" value="Zn-dependent exopeptidases"/>
    <property type="match status" value="1"/>
</dbReference>
<evidence type="ECO:0000256" key="4">
    <source>
        <dbReference type="ARBA" id="ARBA00022438"/>
    </source>
</evidence>
<evidence type="ECO:0000256" key="5">
    <source>
        <dbReference type="ARBA" id="ARBA00022670"/>
    </source>
</evidence>
<comment type="similarity">
    <text evidence="3 9">Belongs to the peptidase M17 family.</text>
</comment>
<dbReference type="InterPro" id="IPR011356">
    <property type="entry name" value="Leucine_aapep/pepB"/>
</dbReference>
<evidence type="ECO:0000313" key="12">
    <source>
        <dbReference type="Proteomes" id="UP000019442"/>
    </source>
</evidence>
<evidence type="ECO:0000256" key="3">
    <source>
        <dbReference type="ARBA" id="ARBA00009528"/>
    </source>
</evidence>
<name>W8L4C2_9GAMM</name>
<feature type="binding site" evidence="9">
    <location>
        <position position="350"/>
    </location>
    <ligand>
        <name>Mn(2+)</name>
        <dbReference type="ChEBI" id="CHEBI:29035"/>
        <label>1</label>
    </ligand>
</feature>
<keyword evidence="5 9" id="KW-0645">Protease</keyword>
<protein>
    <recommendedName>
        <fullName evidence="9">Probable cytosol aminopeptidase</fullName>
        <ecNumber evidence="9">3.4.11.1</ecNumber>
    </recommendedName>
    <alternativeName>
        <fullName evidence="9">Leucine aminopeptidase</fullName>
        <shortName evidence="9">LAP</shortName>
        <ecNumber evidence="9">3.4.11.10</ecNumber>
    </alternativeName>
    <alternativeName>
        <fullName evidence="9">Leucyl aminopeptidase</fullName>
    </alternativeName>
</protein>
<evidence type="ECO:0000313" key="11">
    <source>
        <dbReference type="EMBL" id="AHK78760.1"/>
    </source>
</evidence>
<feature type="active site" evidence="9">
    <location>
        <position position="354"/>
    </location>
</feature>
<keyword evidence="8 9" id="KW-0464">Manganese</keyword>
<reference evidence="11 12" key="1">
    <citation type="journal article" date="2014" name="J Genomics">
        <title>Draft Genome Sequence of the Extremely Halophilic Phototrophic Purple Sulfur Bacterium Halorhodospira halochloris.</title>
        <authorList>
            <person name="Singh K.S."/>
            <person name="Kirksey J."/>
            <person name="Hoff W.D."/>
            <person name="Deole R."/>
        </authorList>
    </citation>
    <scope>NUCLEOTIDE SEQUENCE [LARGE SCALE GENOMIC DNA]</scope>
    <source>
        <strain evidence="11 12">A</strain>
    </source>
</reference>
<dbReference type="FunFam" id="3.40.630.10:FF:000004">
    <property type="entry name" value="Probable cytosol aminopeptidase"/>
    <property type="match status" value="1"/>
</dbReference>
<dbReference type="PANTHER" id="PTHR11963:SF23">
    <property type="entry name" value="CYTOSOL AMINOPEPTIDASE"/>
    <property type="match status" value="1"/>
</dbReference>
<reference evidence="12" key="2">
    <citation type="submission" date="2014-02" db="EMBL/GenBank/DDBJ databases">
        <title>Draft Genome Sequence of extremely halophilic bacteria Halorhodospira halochloris.</title>
        <authorList>
            <person name="Singh K.S."/>
        </authorList>
    </citation>
    <scope>NUCLEOTIDE SEQUENCE [LARGE SCALE GENOMIC DNA]</scope>
    <source>
        <strain evidence="12">A</strain>
    </source>
</reference>
<dbReference type="InterPro" id="IPR000819">
    <property type="entry name" value="Peptidase_M17_C"/>
</dbReference>
<dbReference type="EC" id="3.4.11.1" evidence="9"/>
<dbReference type="GO" id="GO:0006508">
    <property type="term" value="P:proteolysis"/>
    <property type="evidence" value="ECO:0007669"/>
    <property type="project" value="UniProtKB-KW"/>
</dbReference>
<comment type="catalytic activity">
    <reaction evidence="2 9">
        <text>Release of an N-terminal amino acid, preferentially leucine, but not glutamic or aspartic acids.</text>
        <dbReference type="EC" id="3.4.11.10"/>
    </reaction>
</comment>
<evidence type="ECO:0000256" key="2">
    <source>
        <dbReference type="ARBA" id="ARBA00000967"/>
    </source>
</evidence>
<dbReference type="Proteomes" id="UP000019442">
    <property type="component" value="Chromosome"/>
</dbReference>
<feature type="active site" evidence="9">
    <location>
        <position position="280"/>
    </location>
</feature>
<dbReference type="Pfam" id="PF02789">
    <property type="entry name" value="Peptidase_M17_N"/>
    <property type="match status" value="1"/>
</dbReference>
<dbReference type="SUPFAM" id="SSF52949">
    <property type="entry name" value="Macro domain-like"/>
    <property type="match status" value="1"/>
</dbReference>
<keyword evidence="6 9" id="KW-0479">Metal-binding</keyword>
<dbReference type="InterPro" id="IPR043472">
    <property type="entry name" value="Macro_dom-like"/>
</dbReference>
<dbReference type="PANTHER" id="PTHR11963">
    <property type="entry name" value="LEUCINE AMINOPEPTIDASE-RELATED"/>
    <property type="match status" value="1"/>
</dbReference>
<comment type="subcellular location">
    <subcellularLocation>
        <location evidence="9">Cytoplasm</location>
    </subcellularLocation>
</comment>
<dbReference type="Gene3D" id="3.40.220.10">
    <property type="entry name" value="Leucine Aminopeptidase, subunit E, domain 1"/>
    <property type="match status" value="1"/>
</dbReference>
<dbReference type="GO" id="GO:0030145">
    <property type="term" value="F:manganese ion binding"/>
    <property type="evidence" value="ECO:0007669"/>
    <property type="project" value="UniProtKB-UniRule"/>
</dbReference>
<feature type="binding site" evidence="9">
    <location>
        <position position="352"/>
    </location>
    <ligand>
        <name>Mn(2+)</name>
        <dbReference type="ChEBI" id="CHEBI:29035"/>
        <label>2</label>
    </ligand>
</feature>
<dbReference type="HOGENOM" id="CLU_013734_0_1_6"/>
<dbReference type="GO" id="GO:0005737">
    <property type="term" value="C:cytoplasm"/>
    <property type="evidence" value="ECO:0007669"/>
    <property type="project" value="UniProtKB-SubCell"/>
</dbReference>
<organism evidence="11 12">
    <name type="scientific">Ectothiorhodospira haloalkaliphila</name>
    <dbReference type="NCBI Taxonomy" id="421628"/>
    <lineage>
        <taxon>Bacteria</taxon>
        <taxon>Pseudomonadati</taxon>
        <taxon>Pseudomonadota</taxon>
        <taxon>Gammaproteobacteria</taxon>
        <taxon>Chromatiales</taxon>
        <taxon>Ectothiorhodospiraceae</taxon>
        <taxon>Ectothiorhodospira</taxon>
    </lineage>
</organism>
<gene>
    <name evidence="9" type="primary">pepA</name>
    <name evidence="11" type="ORF">M911_05790</name>
</gene>
<dbReference type="NCBIfam" id="NF002073">
    <property type="entry name" value="PRK00913.1-2"/>
    <property type="match status" value="1"/>
</dbReference>
<evidence type="ECO:0000256" key="8">
    <source>
        <dbReference type="ARBA" id="ARBA00023211"/>
    </source>
</evidence>
<dbReference type="KEGG" id="hhc:M911_05790"/>
<keyword evidence="4 9" id="KW-0031">Aminopeptidase</keyword>
<dbReference type="OrthoDB" id="9809354at2"/>
<evidence type="ECO:0000259" key="10">
    <source>
        <dbReference type="PROSITE" id="PS00631"/>
    </source>
</evidence>
<dbReference type="GO" id="GO:0070006">
    <property type="term" value="F:metalloaminopeptidase activity"/>
    <property type="evidence" value="ECO:0007669"/>
    <property type="project" value="InterPro"/>
</dbReference>
<dbReference type="EMBL" id="CP007268">
    <property type="protein sequence ID" value="AHK78760.1"/>
    <property type="molecule type" value="Genomic_DNA"/>
</dbReference>
<dbReference type="Gene3D" id="3.40.630.10">
    <property type="entry name" value="Zn peptidases"/>
    <property type="match status" value="1"/>
</dbReference>
<evidence type="ECO:0000256" key="9">
    <source>
        <dbReference type="HAMAP-Rule" id="MF_00181"/>
    </source>
</evidence>
<dbReference type="MEROPS" id="M17.003"/>
<dbReference type="PRINTS" id="PR00481">
    <property type="entry name" value="LAMNOPPTDASE"/>
</dbReference>
<feature type="binding site" evidence="9">
    <location>
        <position position="273"/>
    </location>
    <ligand>
        <name>Mn(2+)</name>
        <dbReference type="ChEBI" id="CHEBI:29035"/>
        <label>2</label>
    </ligand>
</feature>
<dbReference type="InterPro" id="IPR008283">
    <property type="entry name" value="Peptidase_M17_N"/>
</dbReference>
<evidence type="ECO:0000256" key="7">
    <source>
        <dbReference type="ARBA" id="ARBA00022801"/>
    </source>
</evidence>
<evidence type="ECO:0000256" key="6">
    <source>
        <dbReference type="ARBA" id="ARBA00022723"/>
    </source>
</evidence>
<dbReference type="CDD" id="cd00433">
    <property type="entry name" value="Peptidase_M17"/>
    <property type="match status" value="1"/>
</dbReference>